<dbReference type="Gene3D" id="1.20.5.4130">
    <property type="match status" value="1"/>
</dbReference>
<evidence type="ECO:0000256" key="3">
    <source>
        <dbReference type="ARBA" id="ARBA00022821"/>
    </source>
</evidence>
<keyword evidence="3" id="KW-0611">Plant defense</keyword>
<dbReference type="InterPro" id="IPR027417">
    <property type="entry name" value="P-loop_NTPase"/>
</dbReference>
<feature type="domain" description="NB-ARC" evidence="4">
    <location>
        <begin position="107"/>
        <end position="220"/>
    </location>
</feature>
<sequence length="637" mass="73821">MKSFLDQENVGCSEYFESHDLESQIRDAIHEAEDIIESHISIHFLSSEDEIYTSSIFTQDLQRIIQQIDSIQERIVKFKPHHQVKKPHDPDELLFARRRGFHSENLSLKYHKRDVLIGFLRSMKKLSDKKSPKTDGQLAKDIYNSLKSKKYLIVLDNVSHEAWNDLKGLFPDYGKESRIMQTTKSMDHVAYFDDTIGPSHQLTYLSQDESWSLLHKIVFDSWSTPKVEEFIQIGKKIAKNCQGLPLAIIILGGLLFMESMTDWMIIASSIQTCENYVELIKFIVSLSYKYLPQYLRWPTALEEMAEEYLLQLVNRSLVSVCEWSFGYKIKTCTINDVFLNFIMEKTKEEKFFHISDDENTNGFLEEDTYDQRRLCIHKYLYFGIKDVSKYNTMALISTARSLIYFGLDPEYPLRTWLDFKFVRVLDARNIRFYSFPVQILKLLQLRYLALSYNGEFPTSICKLRNLQYLIVLHYLNIKGFGVPLYLPLEIWKMKELRHLQVMGSDLLNPTTATRGDHDGSVDLLLENLVALVGVSAHSCTPGVLERIPNLKKLGIQIEPVSAENAVETLSFLNHLSILQHLESLKCIVTHPYFWSQVAPIPHDLPESLRKITLSGCGFHWEYMSAIGSLPNLEVLKL</sequence>
<dbReference type="PANTHER" id="PTHR23155:SF1152">
    <property type="entry name" value="AAA+ ATPASE DOMAIN-CONTAINING PROTEIN"/>
    <property type="match status" value="1"/>
</dbReference>
<name>A0AAV6X767_9LAMI</name>
<keyword evidence="2" id="KW-0677">Repeat</keyword>
<evidence type="ECO:0000313" key="7">
    <source>
        <dbReference type="Proteomes" id="UP000826271"/>
    </source>
</evidence>
<dbReference type="InterPro" id="IPR044974">
    <property type="entry name" value="Disease_R_plants"/>
</dbReference>
<evidence type="ECO:0000259" key="4">
    <source>
        <dbReference type="Pfam" id="PF00931"/>
    </source>
</evidence>
<dbReference type="EMBL" id="WHWC01000007">
    <property type="protein sequence ID" value="KAG8378764.1"/>
    <property type="molecule type" value="Genomic_DNA"/>
</dbReference>
<dbReference type="Gene3D" id="1.10.8.430">
    <property type="entry name" value="Helical domain of apoptotic protease-activating factors"/>
    <property type="match status" value="1"/>
</dbReference>
<accession>A0AAV6X767</accession>
<dbReference type="InterPro" id="IPR055414">
    <property type="entry name" value="LRR_R13L4/SHOC2-like"/>
</dbReference>
<comment type="caution">
    <text evidence="6">The sequence shown here is derived from an EMBL/GenBank/DDBJ whole genome shotgun (WGS) entry which is preliminary data.</text>
</comment>
<gene>
    <name evidence="6" type="ORF">BUALT_Bualt07G0019000</name>
</gene>
<keyword evidence="7" id="KW-1185">Reference proteome</keyword>
<dbReference type="SUPFAM" id="SSF52058">
    <property type="entry name" value="L domain-like"/>
    <property type="match status" value="1"/>
</dbReference>
<dbReference type="InterPro" id="IPR032675">
    <property type="entry name" value="LRR_dom_sf"/>
</dbReference>
<dbReference type="GO" id="GO:0005737">
    <property type="term" value="C:cytoplasm"/>
    <property type="evidence" value="ECO:0007669"/>
    <property type="project" value="UniProtKB-SubCell"/>
</dbReference>
<proteinExistence type="predicted"/>
<dbReference type="PANTHER" id="PTHR23155">
    <property type="entry name" value="DISEASE RESISTANCE PROTEIN RP"/>
    <property type="match status" value="1"/>
</dbReference>
<dbReference type="Pfam" id="PF23598">
    <property type="entry name" value="LRR_14"/>
    <property type="match status" value="1"/>
</dbReference>
<evidence type="ECO:0008006" key="8">
    <source>
        <dbReference type="Google" id="ProtNLM"/>
    </source>
</evidence>
<keyword evidence="1" id="KW-0433">Leucine-rich repeat</keyword>
<dbReference type="Pfam" id="PF00931">
    <property type="entry name" value="NB-ARC"/>
    <property type="match status" value="1"/>
</dbReference>
<dbReference type="PRINTS" id="PR00364">
    <property type="entry name" value="DISEASERSIST"/>
</dbReference>
<dbReference type="Proteomes" id="UP000826271">
    <property type="component" value="Unassembled WGS sequence"/>
</dbReference>
<evidence type="ECO:0000259" key="5">
    <source>
        <dbReference type="Pfam" id="PF23598"/>
    </source>
</evidence>
<dbReference type="AlphaFoldDB" id="A0AAV6X767"/>
<reference evidence="6" key="1">
    <citation type="submission" date="2019-10" db="EMBL/GenBank/DDBJ databases">
        <authorList>
            <person name="Zhang R."/>
            <person name="Pan Y."/>
            <person name="Wang J."/>
            <person name="Ma R."/>
            <person name="Yu S."/>
        </authorList>
    </citation>
    <scope>NUCLEOTIDE SEQUENCE</scope>
    <source>
        <strain evidence="6">LA-IB0</strain>
        <tissue evidence="6">Leaf</tissue>
    </source>
</reference>
<dbReference type="InterPro" id="IPR002182">
    <property type="entry name" value="NB-ARC"/>
</dbReference>
<evidence type="ECO:0000256" key="1">
    <source>
        <dbReference type="ARBA" id="ARBA00022614"/>
    </source>
</evidence>
<organism evidence="6 7">
    <name type="scientific">Buddleja alternifolia</name>
    <dbReference type="NCBI Taxonomy" id="168488"/>
    <lineage>
        <taxon>Eukaryota</taxon>
        <taxon>Viridiplantae</taxon>
        <taxon>Streptophyta</taxon>
        <taxon>Embryophyta</taxon>
        <taxon>Tracheophyta</taxon>
        <taxon>Spermatophyta</taxon>
        <taxon>Magnoliopsida</taxon>
        <taxon>eudicotyledons</taxon>
        <taxon>Gunneridae</taxon>
        <taxon>Pentapetalae</taxon>
        <taxon>asterids</taxon>
        <taxon>lamiids</taxon>
        <taxon>Lamiales</taxon>
        <taxon>Scrophulariaceae</taxon>
        <taxon>Buddlejeae</taxon>
        <taxon>Buddleja</taxon>
    </lineage>
</organism>
<protein>
    <recommendedName>
        <fullName evidence="8">NB-ARC domain-containing protein</fullName>
    </recommendedName>
</protein>
<dbReference type="Gene3D" id="3.80.10.10">
    <property type="entry name" value="Ribonuclease Inhibitor"/>
    <property type="match status" value="1"/>
</dbReference>
<evidence type="ECO:0000313" key="6">
    <source>
        <dbReference type="EMBL" id="KAG8378764.1"/>
    </source>
</evidence>
<evidence type="ECO:0000256" key="2">
    <source>
        <dbReference type="ARBA" id="ARBA00022737"/>
    </source>
</evidence>
<dbReference type="GO" id="GO:0043531">
    <property type="term" value="F:ADP binding"/>
    <property type="evidence" value="ECO:0007669"/>
    <property type="project" value="InterPro"/>
</dbReference>
<dbReference type="GO" id="GO:0098542">
    <property type="term" value="P:defense response to other organism"/>
    <property type="evidence" value="ECO:0007669"/>
    <property type="project" value="TreeGrafter"/>
</dbReference>
<dbReference type="SUPFAM" id="SSF52540">
    <property type="entry name" value="P-loop containing nucleoside triphosphate hydrolases"/>
    <property type="match status" value="1"/>
</dbReference>
<feature type="domain" description="Disease resistance R13L4/SHOC-2-like LRR" evidence="5">
    <location>
        <begin position="399"/>
        <end position="636"/>
    </location>
</feature>
<dbReference type="InterPro" id="IPR042197">
    <property type="entry name" value="Apaf_helical"/>
</dbReference>